<sequence>MIRFSLFKLVALIFLCLGFYYIARWQIILHNNGGTGSGLQQRFLHTCNLSQPYRNELEQLFERVHQILDRQGITHILCYGTLWGKIRMAKILPWRRKAEFCVFNEELMAREEARFLRLFYSHNLKIYYIHSEGLYRIFSDNPDVSPYIELVVFQRDDSQSMYKRVGWKRRLMPPHCDWTPSLDCFPSHLLESSLPRRKLGRYFYSVPMGGIELQKYHYAQNWWKDVRVFNC</sequence>
<protein>
    <submittedName>
        <fullName evidence="2">Putative conserved secreted protein</fullName>
    </submittedName>
</protein>
<accession>A0A1Q3FRZ3</accession>
<proteinExistence type="predicted"/>
<keyword evidence="1" id="KW-0812">Transmembrane</keyword>
<dbReference type="AlphaFoldDB" id="A0A1Q3FRZ3"/>
<reference evidence="2" key="1">
    <citation type="submission" date="2017-01" db="EMBL/GenBank/DDBJ databases">
        <title>A deep insight into the sialotranscriptome of adult male and female Cluex tarsalis mosquitoes.</title>
        <authorList>
            <person name="Ribeiro J.M."/>
            <person name="Moreira F."/>
            <person name="Bernard K.A."/>
            <person name="Calvo E."/>
        </authorList>
    </citation>
    <scope>NUCLEOTIDE SEQUENCE</scope>
    <source>
        <strain evidence="2">Kern County</strain>
        <tissue evidence="2">Salivary glands</tissue>
    </source>
</reference>
<dbReference type="InterPro" id="IPR052613">
    <property type="entry name" value="LicD_transferase"/>
</dbReference>
<name>A0A1Q3FRZ3_CULTA</name>
<keyword evidence="1" id="KW-0472">Membrane</keyword>
<dbReference type="PANTHER" id="PTHR13627:SF32">
    <property type="entry name" value="AGAP006029-PA"/>
    <property type="match status" value="1"/>
</dbReference>
<keyword evidence="1" id="KW-1133">Transmembrane helix</keyword>
<dbReference type="PANTHER" id="PTHR13627">
    <property type="entry name" value="FUKUTIN RELATED PROTEIN"/>
    <property type="match status" value="1"/>
</dbReference>
<evidence type="ECO:0000256" key="1">
    <source>
        <dbReference type="SAM" id="Phobius"/>
    </source>
</evidence>
<evidence type="ECO:0000313" key="2">
    <source>
        <dbReference type="EMBL" id="JAV30370.1"/>
    </source>
</evidence>
<organism evidence="2">
    <name type="scientific">Culex tarsalis</name>
    <name type="common">Encephalitis mosquito</name>
    <dbReference type="NCBI Taxonomy" id="7177"/>
    <lineage>
        <taxon>Eukaryota</taxon>
        <taxon>Metazoa</taxon>
        <taxon>Ecdysozoa</taxon>
        <taxon>Arthropoda</taxon>
        <taxon>Hexapoda</taxon>
        <taxon>Insecta</taxon>
        <taxon>Pterygota</taxon>
        <taxon>Neoptera</taxon>
        <taxon>Endopterygota</taxon>
        <taxon>Diptera</taxon>
        <taxon>Nematocera</taxon>
        <taxon>Culicoidea</taxon>
        <taxon>Culicidae</taxon>
        <taxon>Culicinae</taxon>
        <taxon>Culicini</taxon>
        <taxon>Culex</taxon>
        <taxon>Culex</taxon>
    </lineage>
</organism>
<feature type="transmembrane region" description="Helical" evidence="1">
    <location>
        <begin position="6"/>
        <end position="23"/>
    </location>
</feature>
<dbReference type="EMBL" id="GFDL01004675">
    <property type="protein sequence ID" value="JAV30370.1"/>
    <property type="molecule type" value="Transcribed_RNA"/>
</dbReference>